<evidence type="ECO:0000313" key="2">
    <source>
        <dbReference type="Proteomes" id="UP000238634"/>
    </source>
</evidence>
<proteinExistence type="predicted"/>
<dbReference type="Proteomes" id="UP000238634">
    <property type="component" value="Unassembled WGS sequence"/>
</dbReference>
<organism evidence="1 2">
    <name type="scientific">Phormidesmis priestleyi ULC007</name>
    <dbReference type="NCBI Taxonomy" id="1920490"/>
    <lineage>
        <taxon>Bacteria</taxon>
        <taxon>Bacillati</taxon>
        <taxon>Cyanobacteriota</taxon>
        <taxon>Cyanophyceae</taxon>
        <taxon>Leptolyngbyales</taxon>
        <taxon>Leptolyngbyaceae</taxon>
        <taxon>Phormidesmis</taxon>
    </lineage>
</organism>
<dbReference type="EMBL" id="PVWG01000013">
    <property type="protein sequence ID" value="PSB18967.1"/>
    <property type="molecule type" value="Genomic_DNA"/>
</dbReference>
<sequence length="111" mass="12825">MDRIDKYRDILYKSLSEQALLMNKPDRITSTVIVSEDRNHFMVINEGWEGKRRIHSLVFHAEIRSGKLWIHHDGIDRGITEDLVAASIPKDRIVLAFHSPEIRSQTGYAVV</sequence>
<dbReference type="OrthoDB" id="467081at2"/>
<dbReference type="RefSeq" id="WP_073072178.1">
    <property type="nucleotide sequence ID" value="NZ_MPPI01000014.1"/>
</dbReference>
<dbReference type="AlphaFoldDB" id="A0A2T1DET3"/>
<protein>
    <submittedName>
        <fullName evidence="1">XisI protein</fullName>
    </submittedName>
</protein>
<dbReference type="SUPFAM" id="SSF143847">
    <property type="entry name" value="XisI-like"/>
    <property type="match status" value="1"/>
</dbReference>
<keyword evidence="2" id="KW-1185">Reference proteome</keyword>
<gene>
    <name evidence="1" type="ORF">C7B65_13180</name>
</gene>
<dbReference type="InterPro" id="IPR014968">
    <property type="entry name" value="XisI"/>
</dbReference>
<dbReference type="Gene3D" id="3.30.310.110">
    <property type="entry name" value="XisI-like"/>
    <property type="match status" value="1"/>
</dbReference>
<comment type="caution">
    <text evidence="1">The sequence shown here is derived from an EMBL/GenBank/DDBJ whole genome shotgun (WGS) entry which is preliminary data.</text>
</comment>
<name>A0A2T1DET3_9CYAN</name>
<reference evidence="1 2" key="2">
    <citation type="submission" date="2018-03" db="EMBL/GenBank/DDBJ databases">
        <title>The ancient ancestry and fast evolution of plastids.</title>
        <authorList>
            <person name="Moore K.R."/>
            <person name="Magnabosco C."/>
            <person name="Momper L."/>
            <person name="Gold D.A."/>
            <person name="Bosak T."/>
            <person name="Fournier G.P."/>
        </authorList>
    </citation>
    <scope>NUCLEOTIDE SEQUENCE [LARGE SCALE GENOMIC DNA]</scope>
    <source>
        <strain evidence="1 2">ULC007</strain>
    </source>
</reference>
<dbReference type="InterPro" id="IPR035943">
    <property type="entry name" value="XisI-like_sf"/>
</dbReference>
<dbReference type="Pfam" id="PF08869">
    <property type="entry name" value="XisI"/>
    <property type="match status" value="1"/>
</dbReference>
<dbReference type="CDD" id="cd16382">
    <property type="entry name" value="XisI-like"/>
    <property type="match status" value="1"/>
</dbReference>
<evidence type="ECO:0000313" key="1">
    <source>
        <dbReference type="EMBL" id="PSB18967.1"/>
    </source>
</evidence>
<accession>A0A2T1DET3</accession>
<dbReference type="STRING" id="1920490.GCA_001895925_04819"/>
<reference evidence="1 2" key="1">
    <citation type="submission" date="2018-02" db="EMBL/GenBank/DDBJ databases">
        <authorList>
            <person name="Cohen D.B."/>
            <person name="Kent A.D."/>
        </authorList>
    </citation>
    <scope>NUCLEOTIDE SEQUENCE [LARGE SCALE GENOMIC DNA]</scope>
    <source>
        <strain evidence="1 2">ULC007</strain>
    </source>
</reference>